<name>A0A438EUL5_VITVI</name>
<reference evidence="1 2" key="1">
    <citation type="journal article" date="2018" name="PLoS Genet.">
        <title>Population sequencing reveals clonal diversity and ancestral inbreeding in the grapevine cultivar Chardonnay.</title>
        <authorList>
            <person name="Roach M.J."/>
            <person name="Johnson D.L."/>
            <person name="Bohlmann J."/>
            <person name="van Vuuren H.J."/>
            <person name="Jones S.J."/>
            <person name="Pretorius I.S."/>
            <person name="Schmidt S.A."/>
            <person name="Borneman A.R."/>
        </authorList>
    </citation>
    <scope>NUCLEOTIDE SEQUENCE [LARGE SCALE GENOMIC DNA]</scope>
    <source>
        <strain evidence="2">cv. Chardonnay</strain>
        <tissue evidence="1">Leaf</tissue>
    </source>
</reference>
<comment type="caution">
    <text evidence="1">The sequence shown here is derived from an EMBL/GenBank/DDBJ whole genome shotgun (WGS) entry which is preliminary data.</text>
</comment>
<proteinExistence type="predicted"/>
<dbReference type="AlphaFoldDB" id="A0A438EUL5"/>
<organism evidence="1 2">
    <name type="scientific">Vitis vinifera</name>
    <name type="common">Grape</name>
    <dbReference type="NCBI Taxonomy" id="29760"/>
    <lineage>
        <taxon>Eukaryota</taxon>
        <taxon>Viridiplantae</taxon>
        <taxon>Streptophyta</taxon>
        <taxon>Embryophyta</taxon>
        <taxon>Tracheophyta</taxon>
        <taxon>Spermatophyta</taxon>
        <taxon>Magnoliopsida</taxon>
        <taxon>eudicotyledons</taxon>
        <taxon>Gunneridae</taxon>
        <taxon>Pentapetalae</taxon>
        <taxon>rosids</taxon>
        <taxon>Vitales</taxon>
        <taxon>Vitaceae</taxon>
        <taxon>Viteae</taxon>
        <taxon>Vitis</taxon>
    </lineage>
</organism>
<sequence length="162" mass="17405">MTGGSPNLGLNGNDKPKMESVPSLISATAATAEAPKLSFSRALRSGRMWLFLCCSHGQVEFLNLSVNGILHICFVPLPASSRHRESELIPVFSGVNTLWGSQVVGSPYQVHGLQYGNMCVPVAPWSNLKRKAESTGDLYNRPPMDAFFGHIPGGFGRDSGSD</sequence>
<evidence type="ECO:0000313" key="1">
    <source>
        <dbReference type="EMBL" id="RVW51383.1"/>
    </source>
</evidence>
<accession>A0A438EUL5</accession>
<evidence type="ECO:0000313" key="2">
    <source>
        <dbReference type="Proteomes" id="UP000288805"/>
    </source>
</evidence>
<gene>
    <name evidence="1" type="ORF">CK203_094740</name>
</gene>
<protein>
    <submittedName>
        <fullName evidence="1">Uncharacterized protein</fullName>
    </submittedName>
</protein>
<dbReference type="Proteomes" id="UP000288805">
    <property type="component" value="Unassembled WGS sequence"/>
</dbReference>
<dbReference type="EMBL" id="QGNW01001183">
    <property type="protein sequence ID" value="RVW51383.1"/>
    <property type="molecule type" value="Genomic_DNA"/>
</dbReference>